<dbReference type="InterPro" id="IPR002347">
    <property type="entry name" value="SDR_fam"/>
</dbReference>
<keyword evidence="3" id="KW-0520">NAD</keyword>
<dbReference type="GO" id="GO:0016491">
    <property type="term" value="F:oxidoreductase activity"/>
    <property type="evidence" value="ECO:0007669"/>
    <property type="project" value="UniProtKB-KW"/>
</dbReference>
<evidence type="ECO:0000256" key="5">
    <source>
        <dbReference type="ARBA" id="ARBA00023221"/>
    </source>
</evidence>
<sequence length="285" mass="29732">MTQELAGKVAIVTGGASGIGRATVELFAAEGAKVVLADVNDAQGEALAAGLGSSVLYKRTDVSQREQVQALVDFAIERFDGLHIMFNNAGISGAQHARFMDDPLQDFDKVIGINLFGALVGTQCAARHMKDHGGGVILNNASIAGVLPGQALITYRASKAALIMISKSNAIDLAEYNIRVNVLAPGHIRTPLTSFAPPDASPEVAARVKQAVGAAFDVNQPLKRTGRPEDVAQVVLFMCSDRSAQITGTVLPVDGGITAGDPVNHLNDIMRARAEALAGAGEQLQ</sequence>
<dbReference type="PANTHER" id="PTHR43180">
    <property type="entry name" value="3-OXOACYL-(ACYL-CARRIER-PROTEIN) REDUCTASE (AFU_ORTHOLOGUE AFUA_6G11210)"/>
    <property type="match status" value="1"/>
</dbReference>
<comment type="caution">
    <text evidence="6">The sequence shown here is derived from an EMBL/GenBank/DDBJ whole genome shotgun (WGS) entry which is preliminary data.</text>
</comment>
<dbReference type="OrthoDB" id="9814396at2"/>
<keyword evidence="2" id="KW-0560">Oxidoreductase</keyword>
<dbReference type="Pfam" id="PF13561">
    <property type="entry name" value="adh_short_C2"/>
    <property type="match status" value="1"/>
</dbReference>
<dbReference type="NCBIfam" id="NF005559">
    <property type="entry name" value="PRK07231.1"/>
    <property type="match status" value="1"/>
</dbReference>
<comment type="similarity">
    <text evidence="1">Belongs to the short-chain dehydrogenases/reductases (SDR) family.</text>
</comment>
<dbReference type="PRINTS" id="PR00081">
    <property type="entry name" value="GDHRDH"/>
</dbReference>
<evidence type="ECO:0000256" key="3">
    <source>
        <dbReference type="ARBA" id="ARBA00023027"/>
    </source>
</evidence>
<evidence type="ECO:0000256" key="4">
    <source>
        <dbReference type="ARBA" id="ARBA00023098"/>
    </source>
</evidence>
<dbReference type="Gene3D" id="3.40.50.720">
    <property type="entry name" value="NAD(P)-binding Rossmann-like Domain"/>
    <property type="match status" value="1"/>
</dbReference>
<dbReference type="PANTHER" id="PTHR43180:SF28">
    <property type="entry name" value="NAD(P)-BINDING ROSSMANN-FOLD SUPERFAMILY PROTEIN"/>
    <property type="match status" value="1"/>
</dbReference>
<proteinExistence type="inferred from homology"/>
<dbReference type="AlphaFoldDB" id="A0A318EEV5"/>
<keyword evidence="4" id="KW-0443">Lipid metabolism</keyword>
<dbReference type="InterPro" id="IPR036291">
    <property type="entry name" value="NAD(P)-bd_dom_sf"/>
</dbReference>
<reference evidence="6 7" key="1">
    <citation type="submission" date="2018-04" db="EMBL/GenBank/DDBJ databases">
        <title>Genomic Encyclopedia of Type Strains, Phase IV (KMG-IV): sequencing the most valuable type-strain genomes for metagenomic binning, comparative biology and taxonomic classification.</title>
        <authorList>
            <person name="Goeker M."/>
        </authorList>
    </citation>
    <scope>NUCLEOTIDE SEQUENCE [LARGE SCALE GENOMIC DNA]</scope>
    <source>
        <strain evidence="6 7">DSM 104150</strain>
    </source>
</reference>
<dbReference type="SUPFAM" id="SSF51735">
    <property type="entry name" value="NAD(P)-binding Rossmann-fold domains"/>
    <property type="match status" value="1"/>
</dbReference>
<dbReference type="EMBL" id="QICN01000001">
    <property type="protein sequence ID" value="PXV71307.1"/>
    <property type="molecule type" value="Genomic_DNA"/>
</dbReference>
<dbReference type="Proteomes" id="UP000248330">
    <property type="component" value="Unassembled WGS sequence"/>
</dbReference>
<dbReference type="GO" id="GO:0008202">
    <property type="term" value="P:steroid metabolic process"/>
    <property type="evidence" value="ECO:0007669"/>
    <property type="project" value="UniProtKB-KW"/>
</dbReference>
<dbReference type="RefSeq" id="WP_110263432.1">
    <property type="nucleotide sequence ID" value="NZ_CAKZQT010000007.1"/>
</dbReference>
<evidence type="ECO:0000256" key="2">
    <source>
        <dbReference type="ARBA" id="ARBA00023002"/>
    </source>
</evidence>
<evidence type="ECO:0000256" key="1">
    <source>
        <dbReference type="ARBA" id="ARBA00006484"/>
    </source>
</evidence>
<organism evidence="6 7">
    <name type="scientific">Sinimarinibacterium flocculans</name>
    <dbReference type="NCBI Taxonomy" id="985250"/>
    <lineage>
        <taxon>Bacteria</taxon>
        <taxon>Pseudomonadati</taxon>
        <taxon>Pseudomonadota</taxon>
        <taxon>Gammaproteobacteria</taxon>
        <taxon>Nevskiales</taxon>
        <taxon>Nevskiaceae</taxon>
        <taxon>Sinimarinibacterium</taxon>
    </lineage>
</organism>
<name>A0A318EEV5_9GAMM</name>
<keyword evidence="5" id="KW-0753">Steroid metabolism</keyword>
<evidence type="ECO:0000313" key="6">
    <source>
        <dbReference type="EMBL" id="PXV71307.1"/>
    </source>
</evidence>
<keyword evidence="7" id="KW-1185">Reference proteome</keyword>
<protein>
    <submittedName>
        <fullName evidence="6">NAD(P)-dependent dehydrogenase (Short-subunit alcohol dehydrogenase family)</fullName>
    </submittedName>
</protein>
<dbReference type="PRINTS" id="PR00080">
    <property type="entry name" value="SDRFAMILY"/>
</dbReference>
<dbReference type="FunFam" id="3.40.50.720:FF:000084">
    <property type="entry name" value="Short-chain dehydrogenase reductase"/>
    <property type="match status" value="1"/>
</dbReference>
<accession>A0A318EEV5</accession>
<dbReference type="CDD" id="cd05233">
    <property type="entry name" value="SDR_c"/>
    <property type="match status" value="1"/>
</dbReference>
<gene>
    <name evidence="6" type="ORF">C8D93_101352</name>
</gene>
<evidence type="ECO:0000313" key="7">
    <source>
        <dbReference type="Proteomes" id="UP000248330"/>
    </source>
</evidence>